<feature type="region of interest" description="Disordered" evidence="9">
    <location>
        <begin position="483"/>
        <end position="519"/>
    </location>
</feature>
<dbReference type="PROSITE" id="PS01354">
    <property type="entry name" value="HEMATOPO_REC_L_F3"/>
    <property type="match status" value="1"/>
</dbReference>
<dbReference type="InterPro" id="IPR013783">
    <property type="entry name" value="Ig-like_fold"/>
</dbReference>
<evidence type="ECO:0000256" key="1">
    <source>
        <dbReference type="ARBA" id="ARBA00004479"/>
    </source>
</evidence>
<keyword evidence="2 10" id="KW-0812">Transmembrane</keyword>
<evidence type="ECO:0000259" key="12">
    <source>
        <dbReference type="PROSITE" id="PS50853"/>
    </source>
</evidence>
<organism evidence="13 14">
    <name type="scientific">Anguilla anguilla</name>
    <name type="common">European freshwater eel</name>
    <name type="synonym">Muraena anguilla</name>
    <dbReference type="NCBI Taxonomy" id="7936"/>
    <lineage>
        <taxon>Eukaryota</taxon>
        <taxon>Metazoa</taxon>
        <taxon>Chordata</taxon>
        <taxon>Craniata</taxon>
        <taxon>Vertebrata</taxon>
        <taxon>Euteleostomi</taxon>
        <taxon>Actinopterygii</taxon>
        <taxon>Neopterygii</taxon>
        <taxon>Teleostei</taxon>
        <taxon>Anguilliformes</taxon>
        <taxon>Anguillidae</taxon>
        <taxon>Anguilla</taxon>
    </lineage>
</organism>
<dbReference type="InterPro" id="IPR003530">
    <property type="entry name" value="Hematopoietin_rcpt_L_F3_CS"/>
</dbReference>
<feature type="chain" id="PRO_5039368523" description="Fibronectin type-III domain-containing protein" evidence="11">
    <location>
        <begin position="24"/>
        <end position="535"/>
    </location>
</feature>
<evidence type="ECO:0000256" key="7">
    <source>
        <dbReference type="ARBA" id="ARBA00023170"/>
    </source>
</evidence>
<feature type="transmembrane region" description="Helical" evidence="10">
    <location>
        <begin position="445"/>
        <end position="465"/>
    </location>
</feature>
<feature type="region of interest" description="Disordered" evidence="9">
    <location>
        <begin position="66"/>
        <end position="92"/>
    </location>
</feature>
<evidence type="ECO:0000313" key="13">
    <source>
        <dbReference type="EMBL" id="KAG5856451.1"/>
    </source>
</evidence>
<feature type="compositionally biased region" description="Basic and acidic residues" evidence="9">
    <location>
        <begin position="73"/>
        <end position="92"/>
    </location>
</feature>
<dbReference type="GO" id="GO:0016064">
    <property type="term" value="P:immunoglobulin mediated immune response"/>
    <property type="evidence" value="ECO:0007669"/>
    <property type="project" value="TreeGrafter"/>
</dbReference>
<protein>
    <recommendedName>
        <fullName evidence="12">Fibronectin type-III domain-containing protein</fullName>
    </recommendedName>
</protein>
<feature type="domain" description="Fibronectin type-III" evidence="12">
    <location>
        <begin position="293"/>
        <end position="395"/>
    </location>
</feature>
<dbReference type="PANTHER" id="PTHR23037">
    <property type="entry name" value="CYTOKINE RECEPTOR"/>
    <property type="match status" value="1"/>
</dbReference>
<dbReference type="GO" id="GO:0004896">
    <property type="term" value="F:cytokine receptor activity"/>
    <property type="evidence" value="ECO:0007669"/>
    <property type="project" value="InterPro"/>
</dbReference>
<dbReference type="InterPro" id="IPR015321">
    <property type="entry name" value="TypeI_recpt_CBD"/>
</dbReference>
<dbReference type="Pfam" id="PF09240">
    <property type="entry name" value="IL6Ra-bind"/>
    <property type="match status" value="1"/>
</dbReference>
<dbReference type="Proteomes" id="UP001044222">
    <property type="component" value="Unassembled WGS sequence"/>
</dbReference>
<evidence type="ECO:0000256" key="3">
    <source>
        <dbReference type="ARBA" id="ARBA00022729"/>
    </source>
</evidence>
<accession>A0A9D3S9G0</accession>
<dbReference type="SUPFAM" id="SSF49265">
    <property type="entry name" value="Fibronectin type III"/>
    <property type="match status" value="2"/>
</dbReference>
<evidence type="ECO:0000256" key="11">
    <source>
        <dbReference type="SAM" id="SignalP"/>
    </source>
</evidence>
<keyword evidence="5 10" id="KW-0472">Membrane</keyword>
<dbReference type="Gene3D" id="2.60.40.10">
    <property type="entry name" value="Immunoglobulins"/>
    <property type="match status" value="2"/>
</dbReference>
<proteinExistence type="predicted"/>
<evidence type="ECO:0000256" key="9">
    <source>
        <dbReference type="SAM" id="MobiDB-lite"/>
    </source>
</evidence>
<keyword evidence="6" id="KW-1015">Disulfide bond</keyword>
<dbReference type="PROSITE" id="PS50853">
    <property type="entry name" value="FN3"/>
    <property type="match status" value="1"/>
</dbReference>
<gene>
    <name evidence="13" type="ORF">ANANG_G00008100</name>
</gene>
<keyword evidence="8" id="KW-0325">Glycoprotein</keyword>
<dbReference type="AlphaFoldDB" id="A0A9D3S9G0"/>
<evidence type="ECO:0000313" key="14">
    <source>
        <dbReference type="Proteomes" id="UP001044222"/>
    </source>
</evidence>
<comment type="subcellular location">
    <subcellularLocation>
        <location evidence="1">Membrane</location>
        <topology evidence="1">Single-pass type I membrane protein</topology>
    </subcellularLocation>
</comment>
<keyword evidence="3 11" id="KW-0732">Signal</keyword>
<sequence length="535" mass="58548">MKMRIWTTFHLILGVLIEIQVQCFQEGICRQKAPPRGVQVLAPGTEVTLHCSGRISVNGVDIAQTGGASTGRAEGDVREGPGKEGVHARPDGGVETIRANRSELMEEPDLAGGAGDTVNLTMEERGGVGTGLNGSEVGAVQNANASGSDGAYAGAPGTEGREARVQWRGNYSCHRGGRKVFSVEIVVAAPLEQPTLSCYRRTPTSKIRCDWTANQSVTPTPQCSLIMKMGLYGELTEEQCSFSPSRARCWCVLERRDVEKSAFQATLCLTSITGNVTSPTIQVHPKNIIKPDPPANVTVHAQDGMEHRLKVTWKYPRTWSSAFYRLKFHLQYFPIQNGEANEMQDVHTKRGHHTINDVLSRTTYLLRVRAKEEFDLGQWSDWSPPVYARSWTAPEPSASSEVHVGSETNPLDPFMTGSGDWSENELPPGELVSPSILRPTLTFHLSWVLAACVLVTFIGLAVYVLRHRKQLISKLHKLVRSSASHTPAPAPSQLPKEEGSPLVSPGPSAPPLQHKEDRGEGIHLNNMGYFLVQTN</sequence>
<evidence type="ECO:0000256" key="8">
    <source>
        <dbReference type="ARBA" id="ARBA00023180"/>
    </source>
</evidence>
<evidence type="ECO:0000256" key="2">
    <source>
        <dbReference type="ARBA" id="ARBA00022692"/>
    </source>
</evidence>
<keyword evidence="7" id="KW-0675">Receptor</keyword>
<name>A0A9D3S9G0_ANGAN</name>
<evidence type="ECO:0000256" key="10">
    <source>
        <dbReference type="SAM" id="Phobius"/>
    </source>
</evidence>
<dbReference type="InterPro" id="IPR036116">
    <property type="entry name" value="FN3_sf"/>
</dbReference>
<dbReference type="EMBL" id="JAFIRN010000001">
    <property type="protein sequence ID" value="KAG5856451.1"/>
    <property type="molecule type" value="Genomic_DNA"/>
</dbReference>
<feature type="signal peptide" evidence="11">
    <location>
        <begin position="1"/>
        <end position="23"/>
    </location>
</feature>
<comment type="caution">
    <text evidence="13">The sequence shown here is derived from an EMBL/GenBank/DDBJ whole genome shotgun (WGS) entry which is preliminary data.</text>
</comment>
<keyword evidence="4 10" id="KW-1133">Transmembrane helix</keyword>
<keyword evidence="14" id="KW-1185">Reference proteome</keyword>
<reference evidence="13" key="1">
    <citation type="submission" date="2021-01" db="EMBL/GenBank/DDBJ databases">
        <title>A chromosome-scale assembly of European eel, Anguilla anguilla.</title>
        <authorList>
            <person name="Henkel C."/>
            <person name="Jong-Raadsen S.A."/>
            <person name="Dufour S."/>
            <person name="Weltzien F.-A."/>
            <person name="Palstra A.P."/>
            <person name="Pelster B."/>
            <person name="Spaink H.P."/>
            <person name="Van Den Thillart G.E."/>
            <person name="Jansen H."/>
            <person name="Zahm M."/>
            <person name="Klopp C."/>
            <person name="Cedric C."/>
            <person name="Louis A."/>
            <person name="Berthelot C."/>
            <person name="Parey E."/>
            <person name="Roest Crollius H."/>
            <person name="Montfort J."/>
            <person name="Robinson-Rechavi M."/>
            <person name="Bucao C."/>
            <person name="Bouchez O."/>
            <person name="Gislard M."/>
            <person name="Lluch J."/>
            <person name="Milhes M."/>
            <person name="Lampietro C."/>
            <person name="Lopez Roques C."/>
            <person name="Donnadieu C."/>
            <person name="Braasch I."/>
            <person name="Desvignes T."/>
            <person name="Postlethwait J."/>
            <person name="Bobe J."/>
            <person name="Guiguen Y."/>
            <person name="Dirks R."/>
        </authorList>
    </citation>
    <scope>NUCLEOTIDE SEQUENCE</scope>
    <source>
        <strain evidence="13">Tag_6206</strain>
        <tissue evidence="13">Liver</tissue>
    </source>
</reference>
<dbReference type="SMART" id="SM00060">
    <property type="entry name" value="FN3"/>
    <property type="match status" value="1"/>
</dbReference>
<dbReference type="PANTHER" id="PTHR23037:SF22">
    <property type="entry name" value="CYTOKINE RECEPTOR COMMON SUBUNIT BETA"/>
    <property type="match status" value="1"/>
</dbReference>
<dbReference type="GO" id="GO:0009897">
    <property type="term" value="C:external side of plasma membrane"/>
    <property type="evidence" value="ECO:0007669"/>
    <property type="project" value="TreeGrafter"/>
</dbReference>
<evidence type="ECO:0000256" key="5">
    <source>
        <dbReference type="ARBA" id="ARBA00023136"/>
    </source>
</evidence>
<evidence type="ECO:0000256" key="4">
    <source>
        <dbReference type="ARBA" id="ARBA00022989"/>
    </source>
</evidence>
<dbReference type="InterPro" id="IPR003961">
    <property type="entry name" value="FN3_dom"/>
</dbReference>
<dbReference type="CDD" id="cd00063">
    <property type="entry name" value="FN3"/>
    <property type="match status" value="1"/>
</dbReference>
<evidence type="ECO:0000256" key="6">
    <source>
        <dbReference type="ARBA" id="ARBA00023157"/>
    </source>
</evidence>